<sequence>MVHDGTAARFDDGAGGPDVRRPACRDRSGGRAARGLTGGPGGPGTAKKVGMNAGTTLDAAVVVVGGGTAGAIVASRIAERGDRPVVLLEAGPDFPDPEATPPVLRFGAYSEGRVTTRDYSWKWETVLTADGGTPYTLHSGKVIGGGSSINGQVWLRGLPADFDGNWAGRGAKDWTWEHVAPWYAATESDLDFPARGDAGPVRVRRVPPDQWHPVHAGFVEACLANGFSHCPDLNAVGATGVGPQPFNNVDGVRLSSAFSHLLAARAQPSLRVLGDHHAERIVFDGDRAAGVVALGPSGGEIMVRAEQEIVLAAGALGTPWLLLRSGVGPAGQLARHGIPVVADLPGVGGSLREHPQVGVRWLAKREVDQTSARAPVALRLTAPGSRLQDDLKVSIAAFEDGTGAGIQASVFLMLALGAGSLTLARDPRERPLVDLAFLSDPEDRRRMREAVRLTVDLVESSAALRPFVGTRLSPVDAELAGDAALDAWLRRTVQGTFHPSSTCAIGEPGSPAAVVGQAGEVHGVRGLRVVDASVMPDSVRANLNATVAMTAERLAAALLRS</sequence>
<dbReference type="InterPro" id="IPR000172">
    <property type="entry name" value="GMC_OxRdtase_N"/>
</dbReference>
<dbReference type="InterPro" id="IPR036188">
    <property type="entry name" value="FAD/NAD-bd_sf"/>
</dbReference>
<feature type="domain" description="Glucose-methanol-choline oxidoreductase N-terminal" evidence="9">
    <location>
        <begin position="314"/>
        <end position="328"/>
    </location>
</feature>
<keyword evidence="4 5" id="KW-0274">FAD</keyword>
<dbReference type="Pfam" id="PF00732">
    <property type="entry name" value="GMC_oxred_N"/>
    <property type="match status" value="1"/>
</dbReference>
<evidence type="ECO:0000256" key="3">
    <source>
        <dbReference type="ARBA" id="ARBA00022630"/>
    </source>
</evidence>
<evidence type="ECO:0000256" key="5">
    <source>
        <dbReference type="PIRSR" id="PIRSR000137-2"/>
    </source>
</evidence>
<organism evidence="10 11">
    <name type="scientific">Amycolatopsis alkalitolerans</name>
    <dbReference type="NCBI Taxonomy" id="2547244"/>
    <lineage>
        <taxon>Bacteria</taxon>
        <taxon>Bacillati</taxon>
        <taxon>Actinomycetota</taxon>
        <taxon>Actinomycetes</taxon>
        <taxon>Pseudonocardiales</taxon>
        <taxon>Pseudonocardiaceae</taxon>
        <taxon>Amycolatopsis</taxon>
    </lineage>
</organism>
<evidence type="ECO:0000313" key="11">
    <source>
        <dbReference type="Proteomes" id="UP000305546"/>
    </source>
</evidence>
<feature type="region of interest" description="Disordered" evidence="7">
    <location>
        <begin position="1"/>
        <end position="49"/>
    </location>
</feature>
<feature type="domain" description="Glucose-methanol-choline oxidoreductase N-terminal" evidence="8">
    <location>
        <begin position="140"/>
        <end position="163"/>
    </location>
</feature>
<dbReference type="SUPFAM" id="SSF51905">
    <property type="entry name" value="FAD/NAD(P)-binding domain"/>
    <property type="match status" value="1"/>
</dbReference>
<evidence type="ECO:0000256" key="6">
    <source>
        <dbReference type="RuleBase" id="RU003968"/>
    </source>
</evidence>
<evidence type="ECO:0000256" key="2">
    <source>
        <dbReference type="ARBA" id="ARBA00010790"/>
    </source>
</evidence>
<feature type="compositionally biased region" description="Basic and acidic residues" evidence="7">
    <location>
        <begin position="18"/>
        <end position="29"/>
    </location>
</feature>
<dbReference type="InterPro" id="IPR012132">
    <property type="entry name" value="GMC_OxRdtase"/>
</dbReference>
<accession>A0A5C4M342</accession>
<evidence type="ECO:0000256" key="1">
    <source>
        <dbReference type="ARBA" id="ARBA00001974"/>
    </source>
</evidence>
<evidence type="ECO:0000313" key="10">
    <source>
        <dbReference type="EMBL" id="TNC25733.1"/>
    </source>
</evidence>
<evidence type="ECO:0000256" key="4">
    <source>
        <dbReference type="ARBA" id="ARBA00022827"/>
    </source>
</evidence>
<comment type="cofactor">
    <cofactor evidence="1 5">
        <name>FAD</name>
        <dbReference type="ChEBI" id="CHEBI:57692"/>
    </cofactor>
</comment>
<dbReference type="Gene3D" id="3.30.410.40">
    <property type="match status" value="1"/>
</dbReference>
<dbReference type="Pfam" id="PF05199">
    <property type="entry name" value="GMC_oxred_C"/>
    <property type="match status" value="1"/>
</dbReference>
<feature type="binding site" evidence="5">
    <location>
        <begin position="150"/>
        <end position="153"/>
    </location>
    <ligand>
        <name>FAD</name>
        <dbReference type="ChEBI" id="CHEBI:57692"/>
    </ligand>
</feature>
<dbReference type="PROSITE" id="PS00624">
    <property type="entry name" value="GMC_OXRED_2"/>
    <property type="match status" value="1"/>
</dbReference>
<dbReference type="AlphaFoldDB" id="A0A5C4M342"/>
<dbReference type="PIRSF" id="PIRSF000137">
    <property type="entry name" value="Alcohol_oxidase"/>
    <property type="match status" value="1"/>
</dbReference>
<dbReference type="SUPFAM" id="SSF54373">
    <property type="entry name" value="FAD-linked reductases, C-terminal domain"/>
    <property type="match status" value="1"/>
</dbReference>
<dbReference type="PANTHER" id="PTHR11552">
    <property type="entry name" value="GLUCOSE-METHANOL-CHOLINE GMC OXIDOREDUCTASE"/>
    <property type="match status" value="1"/>
</dbReference>
<dbReference type="PANTHER" id="PTHR11552:SF147">
    <property type="entry name" value="CHOLINE DEHYDROGENASE, MITOCHONDRIAL"/>
    <property type="match status" value="1"/>
</dbReference>
<dbReference type="Gene3D" id="3.50.50.60">
    <property type="entry name" value="FAD/NAD(P)-binding domain"/>
    <property type="match status" value="1"/>
</dbReference>
<keyword evidence="11" id="KW-1185">Reference proteome</keyword>
<reference evidence="10 11" key="1">
    <citation type="submission" date="2019-06" db="EMBL/GenBank/DDBJ databases">
        <title>Amycolatopsis alkalitolerans sp. nov., isolated from Gastrodia elata Blume.</title>
        <authorList>
            <person name="Narsing Rao M.P."/>
            <person name="Li W.J."/>
        </authorList>
    </citation>
    <scope>NUCLEOTIDE SEQUENCE [LARGE SCALE GENOMIC DNA]</scope>
    <source>
        <strain evidence="10 11">SYSUP0005</strain>
    </source>
</reference>
<proteinExistence type="inferred from homology"/>
<name>A0A5C4M342_9PSEU</name>
<dbReference type="GO" id="GO:0016614">
    <property type="term" value="F:oxidoreductase activity, acting on CH-OH group of donors"/>
    <property type="evidence" value="ECO:0007669"/>
    <property type="project" value="InterPro"/>
</dbReference>
<comment type="caution">
    <text evidence="10">The sequence shown here is derived from an EMBL/GenBank/DDBJ whole genome shotgun (WGS) entry which is preliminary data.</text>
</comment>
<feature type="binding site" evidence="5">
    <location>
        <position position="142"/>
    </location>
    <ligand>
        <name>FAD</name>
        <dbReference type="ChEBI" id="CHEBI:57692"/>
    </ligand>
</feature>
<dbReference type="GO" id="GO:0050660">
    <property type="term" value="F:flavin adenine dinucleotide binding"/>
    <property type="evidence" value="ECO:0007669"/>
    <property type="project" value="InterPro"/>
</dbReference>
<dbReference type="PROSITE" id="PS00623">
    <property type="entry name" value="GMC_OXRED_1"/>
    <property type="match status" value="1"/>
</dbReference>
<keyword evidence="3 6" id="KW-0285">Flavoprotein</keyword>
<dbReference type="EMBL" id="VDFW01000010">
    <property type="protein sequence ID" value="TNC25733.1"/>
    <property type="molecule type" value="Genomic_DNA"/>
</dbReference>
<comment type="similarity">
    <text evidence="2 6">Belongs to the GMC oxidoreductase family.</text>
</comment>
<gene>
    <name evidence="10" type="ORF">FG385_13870</name>
</gene>
<dbReference type="Proteomes" id="UP000305546">
    <property type="component" value="Unassembled WGS sequence"/>
</dbReference>
<evidence type="ECO:0000256" key="7">
    <source>
        <dbReference type="SAM" id="MobiDB-lite"/>
    </source>
</evidence>
<dbReference type="InterPro" id="IPR007867">
    <property type="entry name" value="GMC_OxRtase_C"/>
</dbReference>
<evidence type="ECO:0000259" key="9">
    <source>
        <dbReference type="PROSITE" id="PS00624"/>
    </source>
</evidence>
<protein>
    <submittedName>
        <fullName evidence="10">Mycofactocin system GMC family oxidoreductase MftG</fullName>
    </submittedName>
</protein>
<evidence type="ECO:0000259" key="8">
    <source>
        <dbReference type="PROSITE" id="PS00623"/>
    </source>
</evidence>